<evidence type="ECO:0008006" key="3">
    <source>
        <dbReference type="Google" id="ProtNLM"/>
    </source>
</evidence>
<proteinExistence type="predicted"/>
<sequence>MRDALLLPGGHVITVDNSAAIGEKENDIVKVSNELAAYYTIRVALLEQWSANAEPQAISLANFSGDNAWQPYINGIHQAFKEIGAPMPPITGSTETNMSTLQSGLSITIIGRKLEDTTCASLVWYVYGQPLVGQEVLEQPQAVADLGRIYNGWQRGLVKKVWPVGSSGVAKECERLFPNKTIKIEDLDLHKTAGPATAVLLASHVEDEHILCDYFGLPLKKVVVQA</sequence>
<reference evidence="1" key="1">
    <citation type="journal article" date="2014" name="Int. J. Syst. Evol. Microbiol.">
        <title>Complete genome sequence of Corynebacterium casei LMG S-19264T (=DSM 44701T), isolated from a smear-ripened cheese.</title>
        <authorList>
            <consortium name="US DOE Joint Genome Institute (JGI-PGF)"/>
            <person name="Walter F."/>
            <person name="Albersmeier A."/>
            <person name="Kalinowski J."/>
            <person name="Ruckert C."/>
        </authorList>
    </citation>
    <scope>NUCLEOTIDE SEQUENCE</scope>
    <source>
        <strain evidence="1">CGMCC 1.15760</strain>
    </source>
</reference>
<organism evidence="1 2">
    <name type="scientific">Lysinibacillus alkalisoli</name>
    <dbReference type="NCBI Taxonomy" id="1911548"/>
    <lineage>
        <taxon>Bacteria</taxon>
        <taxon>Bacillati</taxon>
        <taxon>Bacillota</taxon>
        <taxon>Bacilli</taxon>
        <taxon>Bacillales</taxon>
        <taxon>Bacillaceae</taxon>
        <taxon>Lysinibacillus</taxon>
    </lineage>
</organism>
<evidence type="ECO:0000313" key="2">
    <source>
        <dbReference type="Proteomes" id="UP000616608"/>
    </source>
</evidence>
<gene>
    <name evidence="1" type="ORF">GCM10007425_27790</name>
</gene>
<dbReference type="RefSeq" id="WP_188615669.1">
    <property type="nucleotide sequence ID" value="NZ_BMJT01000011.1"/>
</dbReference>
<protein>
    <recommendedName>
        <fullName evidence="3">Alpha-ribazole-5-phosphate synthase</fullName>
    </recommendedName>
</protein>
<dbReference type="Proteomes" id="UP000616608">
    <property type="component" value="Unassembled WGS sequence"/>
</dbReference>
<accession>A0A917G9I8</accession>
<comment type="caution">
    <text evidence="1">The sequence shown here is derived from an EMBL/GenBank/DDBJ whole genome shotgun (WGS) entry which is preliminary data.</text>
</comment>
<dbReference type="AlphaFoldDB" id="A0A917G9I8"/>
<reference evidence="1" key="2">
    <citation type="submission" date="2020-09" db="EMBL/GenBank/DDBJ databases">
        <authorList>
            <person name="Sun Q."/>
            <person name="Zhou Y."/>
        </authorList>
    </citation>
    <scope>NUCLEOTIDE SEQUENCE</scope>
    <source>
        <strain evidence="1">CGMCC 1.15760</strain>
    </source>
</reference>
<evidence type="ECO:0000313" key="1">
    <source>
        <dbReference type="EMBL" id="GGG31607.1"/>
    </source>
</evidence>
<name>A0A917G9I8_9BACI</name>
<keyword evidence="2" id="KW-1185">Reference proteome</keyword>
<dbReference type="EMBL" id="BMJT01000011">
    <property type="protein sequence ID" value="GGG31607.1"/>
    <property type="molecule type" value="Genomic_DNA"/>
</dbReference>